<name>A0A150G9L4_GONPE</name>
<protein>
    <recommendedName>
        <fullName evidence="3">Ankyrin repeat domain-containing protein</fullName>
    </recommendedName>
</protein>
<evidence type="ECO:0000313" key="2">
    <source>
        <dbReference type="Proteomes" id="UP000075714"/>
    </source>
</evidence>
<gene>
    <name evidence="1" type="ORF">GPECTOR_47g315</name>
</gene>
<keyword evidence="2" id="KW-1185">Reference proteome</keyword>
<reference evidence="2" key="1">
    <citation type="journal article" date="2016" name="Nat. Commun.">
        <title>The Gonium pectorale genome demonstrates co-option of cell cycle regulation during the evolution of multicellularity.</title>
        <authorList>
            <person name="Hanschen E.R."/>
            <person name="Marriage T.N."/>
            <person name="Ferris P.J."/>
            <person name="Hamaji T."/>
            <person name="Toyoda A."/>
            <person name="Fujiyama A."/>
            <person name="Neme R."/>
            <person name="Noguchi H."/>
            <person name="Minakuchi Y."/>
            <person name="Suzuki M."/>
            <person name="Kawai-Toyooka H."/>
            <person name="Smith D.R."/>
            <person name="Sparks H."/>
            <person name="Anderson J."/>
            <person name="Bakaric R."/>
            <person name="Luria V."/>
            <person name="Karger A."/>
            <person name="Kirschner M.W."/>
            <person name="Durand P.M."/>
            <person name="Michod R.E."/>
            <person name="Nozaki H."/>
            <person name="Olson B.J."/>
        </authorList>
    </citation>
    <scope>NUCLEOTIDE SEQUENCE [LARGE SCALE GENOMIC DNA]</scope>
    <source>
        <strain evidence="2">NIES-2863</strain>
    </source>
</reference>
<dbReference type="Proteomes" id="UP000075714">
    <property type="component" value="Unassembled WGS sequence"/>
</dbReference>
<dbReference type="GO" id="GO:0046513">
    <property type="term" value="P:ceramide biosynthetic process"/>
    <property type="evidence" value="ECO:0007669"/>
    <property type="project" value="TreeGrafter"/>
</dbReference>
<dbReference type="Gene3D" id="1.25.40.20">
    <property type="entry name" value="Ankyrin repeat-containing domain"/>
    <property type="match status" value="2"/>
</dbReference>
<organism evidence="1 2">
    <name type="scientific">Gonium pectorale</name>
    <name type="common">Green alga</name>
    <dbReference type="NCBI Taxonomy" id="33097"/>
    <lineage>
        <taxon>Eukaryota</taxon>
        <taxon>Viridiplantae</taxon>
        <taxon>Chlorophyta</taxon>
        <taxon>core chlorophytes</taxon>
        <taxon>Chlorophyceae</taxon>
        <taxon>CS clade</taxon>
        <taxon>Chlamydomonadales</taxon>
        <taxon>Volvocaceae</taxon>
        <taxon>Gonium</taxon>
    </lineage>
</organism>
<dbReference type="GO" id="GO:0016020">
    <property type="term" value="C:membrane"/>
    <property type="evidence" value="ECO:0007669"/>
    <property type="project" value="TreeGrafter"/>
</dbReference>
<dbReference type="InterPro" id="IPR036770">
    <property type="entry name" value="Ankyrin_rpt-contain_sf"/>
</dbReference>
<dbReference type="PANTHER" id="PTHR12393">
    <property type="entry name" value="SPHINGOMYELIN PHOSPHODIESTERASE RELATED"/>
    <property type="match status" value="1"/>
</dbReference>
<dbReference type="PANTHER" id="PTHR12393:SF6">
    <property type="entry name" value="SPHINGOMYELIN PHOSPHODIESTERASE 2"/>
    <property type="match status" value="1"/>
</dbReference>
<accession>A0A150G9L4</accession>
<dbReference type="AlphaFoldDB" id="A0A150G9L4"/>
<dbReference type="GO" id="GO:0030149">
    <property type="term" value="P:sphingolipid catabolic process"/>
    <property type="evidence" value="ECO:0007669"/>
    <property type="project" value="TreeGrafter"/>
</dbReference>
<dbReference type="EMBL" id="LSYV01000048">
    <property type="protein sequence ID" value="KXZ46040.1"/>
    <property type="molecule type" value="Genomic_DNA"/>
</dbReference>
<sequence>MDDLAAHWLLPGIAERVASFMDHNEVVLNFSRVDGATWTLRSRGYQALRLSQPVPPHVFSAHWLAPGATRCLTLARRRQLMSLTAASGVVANLDVAHQAAGCLLTYKVFEAAAAAGKLASCQWLLEHGCPTFDPRCMQGSNLLSAAASGGHRHVCEWLLGLDPRFNLNWTADGAAAAAHRGHVAVMDWLLWRRIPVRQTRSDHNAYHAGALLFGAAIGCDLPTLQRLWPGRSGRGGIMAQAKRSALLEAAAGSPTPDWQAKVEWLEAQGCTPADCVKAAACPDAPARLAWLRGRGYRLDRFAVSGAAGAANMPALQYLLDEVGVSPEAVLQGALMAATCGHLAVLQALHAAGAQLGRLALDVGVAAAKGGHLQVLAWLVETLGRNVVLLDARLFSAAAESGSVQMLAWLRERGCAWHQHFLGDPYTGAAESGCEEALEWLAGRGCPMPNTGEPYVKACGNRDVATLRCLGRLGVPWGRPGYILCRAVLGYAPPPLLRWLSSQGGPADVVAARSVLRADGSWAARVALSRLEQL</sequence>
<comment type="caution">
    <text evidence="1">The sequence shown here is derived from an EMBL/GenBank/DDBJ whole genome shotgun (WGS) entry which is preliminary data.</text>
</comment>
<dbReference type="GO" id="GO:0004620">
    <property type="term" value="F:phospholipase activity"/>
    <property type="evidence" value="ECO:0007669"/>
    <property type="project" value="TreeGrafter"/>
</dbReference>
<evidence type="ECO:0008006" key="3">
    <source>
        <dbReference type="Google" id="ProtNLM"/>
    </source>
</evidence>
<dbReference type="STRING" id="33097.A0A150G9L4"/>
<dbReference type="GO" id="GO:0071944">
    <property type="term" value="C:cell periphery"/>
    <property type="evidence" value="ECO:0007669"/>
    <property type="project" value="TreeGrafter"/>
</dbReference>
<proteinExistence type="predicted"/>
<dbReference type="SUPFAM" id="SSF48403">
    <property type="entry name" value="Ankyrin repeat"/>
    <property type="match status" value="2"/>
</dbReference>
<evidence type="ECO:0000313" key="1">
    <source>
        <dbReference type="EMBL" id="KXZ46040.1"/>
    </source>
</evidence>
<dbReference type="GO" id="GO:0005783">
    <property type="term" value="C:endoplasmic reticulum"/>
    <property type="evidence" value="ECO:0007669"/>
    <property type="project" value="TreeGrafter"/>
</dbReference>